<dbReference type="Proteomes" id="UP000279833">
    <property type="component" value="Unassembled WGS sequence"/>
</dbReference>
<name>A0A183JRA7_9TREM</name>
<dbReference type="InterPro" id="IPR013783">
    <property type="entry name" value="Ig-like_fold"/>
</dbReference>
<dbReference type="AlphaFoldDB" id="A0A183JRA7"/>
<dbReference type="EMBL" id="UZAK01008182">
    <property type="protein sequence ID" value="VDO94224.1"/>
    <property type="molecule type" value="Genomic_DNA"/>
</dbReference>
<reference evidence="4" key="1">
    <citation type="submission" date="2016-06" db="UniProtKB">
        <authorList>
            <consortium name="WormBaseParasite"/>
        </authorList>
    </citation>
    <scope>IDENTIFICATION</scope>
</reference>
<dbReference type="WBParaSite" id="SCUD_0000524601-mRNA-1">
    <property type="protein sequence ID" value="SCUD_0000524601-mRNA-1"/>
    <property type="gene ID" value="SCUD_0000524601"/>
</dbReference>
<evidence type="ECO:0000313" key="3">
    <source>
        <dbReference type="Proteomes" id="UP000279833"/>
    </source>
</evidence>
<evidence type="ECO:0000313" key="4">
    <source>
        <dbReference type="WBParaSite" id="SCUD_0000524601-mRNA-1"/>
    </source>
</evidence>
<protein>
    <submittedName>
        <fullName evidence="4">Ig-like domain-containing protein</fullName>
    </submittedName>
</protein>
<gene>
    <name evidence="2" type="ORF">SCUD_LOCUS5246</name>
</gene>
<evidence type="ECO:0000259" key="1">
    <source>
        <dbReference type="PROSITE" id="PS50835"/>
    </source>
</evidence>
<reference evidence="2 3" key="2">
    <citation type="submission" date="2018-11" db="EMBL/GenBank/DDBJ databases">
        <authorList>
            <consortium name="Pathogen Informatics"/>
        </authorList>
    </citation>
    <scope>NUCLEOTIDE SEQUENCE [LARGE SCALE GENOMIC DNA]</scope>
    <source>
        <strain evidence="2">Dakar</strain>
        <strain evidence="3">Dakar, Senegal</strain>
    </source>
</reference>
<organism evidence="4">
    <name type="scientific">Schistosoma curassoni</name>
    <dbReference type="NCBI Taxonomy" id="6186"/>
    <lineage>
        <taxon>Eukaryota</taxon>
        <taxon>Metazoa</taxon>
        <taxon>Spiralia</taxon>
        <taxon>Lophotrochozoa</taxon>
        <taxon>Platyhelminthes</taxon>
        <taxon>Trematoda</taxon>
        <taxon>Digenea</taxon>
        <taxon>Strigeidida</taxon>
        <taxon>Schistosomatoidea</taxon>
        <taxon>Schistosomatidae</taxon>
        <taxon>Schistosoma</taxon>
    </lineage>
</organism>
<dbReference type="Gene3D" id="2.60.40.10">
    <property type="entry name" value="Immunoglobulins"/>
    <property type="match status" value="1"/>
</dbReference>
<proteinExistence type="predicted"/>
<accession>A0A183JRA7</accession>
<keyword evidence="3" id="KW-1185">Reference proteome</keyword>
<dbReference type="InterPro" id="IPR007110">
    <property type="entry name" value="Ig-like_dom"/>
</dbReference>
<dbReference type="PROSITE" id="PS50835">
    <property type="entry name" value="IG_LIKE"/>
    <property type="match status" value="1"/>
</dbReference>
<feature type="domain" description="Ig-like" evidence="1">
    <location>
        <begin position="1"/>
        <end position="82"/>
    </location>
</feature>
<dbReference type="STRING" id="6186.A0A183JRA7"/>
<evidence type="ECO:0000313" key="2">
    <source>
        <dbReference type="EMBL" id="VDO94224.1"/>
    </source>
</evidence>
<sequence>MFSCQTDSMGSNPPAILKWQQLDSAGAIISLESLKKSVNVDFIKQSNGAVVTRSNLTVLATRALNGRRFECSVVFNDSKTLLRSEGFLEVMCKFYDDG</sequence>